<name>A0A6P7FWD8_DIAVI</name>
<dbReference type="RefSeq" id="XP_028137233.1">
    <property type="nucleotide sequence ID" value="XM_028281432.1"/>
</dbReference>
<proteinExistence type="predicted"/>
<reference evidence="1" key="1">
    <citation type="submission" date="2025-08" db="UniProtKB">
        <authorList>
            <consortium name="RefSeq"/>
        </authorList>
    </citation>
    <scope>IDENTIFICATION</scope>
    <source>
        <tissue evidence="1">Whole insect</tissue>
    </source>
</reference>
<organism evidence="1">
    <name type="scientific">Diabrotica virgifera virgifera</name>
    <name type="common">western corn rootworm</name>
    <dbReference type="NCBI Taxonomy" id="50390"/>
    <lineage>
        <taxon>Eukaryota</taxon>
        <taxon>Metazoa</taxon>
        <taxon>Ecdysozoa</taxon>
        <taxon>Arthropoda</taxon>
        <taxon>Hexapoda</taxon>
        <taxon>Insecta</taxon>
        <taxon>Pterygota</taxon>
        <taxon>Neoptera</taxon>
        <taxon>Endopterygota</taxon>
        <taxon>Coleoptera</taxon>
        <taxon>Polyphaga</taxon>
        <taxon>Cucujiformia</taxon>
        <taxon>Chrysomeloidea</taxon>
        <taxon>Chrysomelidae</taxon>
        <taxon>Galerucinae</taxon>
        <taxon>Diabroticina</taxon>
        <taxon>Diabroticites</taxon>
        <taxon>Diabrotica</taxon>
    </lineage>
</organism>
<dbReference type="InParanoid" id="A0A6P7FWD8"/>
<evidence type="ECO:0000313" key="1">
    <source>
        <dbReference type="RefSeq" id="XP_028137233.1"/>
    </source>
</evidence>
<gene>
    <name evidence="1" type="primary">LOC114331780</name>
</gene>
<protein>
    <submittedName>
        <fullName evidence="1">Uncharacterized protein LOC114331780</fullName>
    </submittedName>
</protein>
<accession>A0A6P7FWD8</accession>
<dbReference type="PANTHER" id="PTHR10773:SF19">
    <property type="match status" value="1"/>
</dbReference>
<sequence>MQAALPCPQRDSFSFYYVSKLSVYNLTLYDLKSTEAMCFMWHEGLAHAHRGANEVGSCVLNYLQSVNAKNTEMVDVVFYTDNCFGQNKNPFVFALYIYAVSILENIRSGKYTTQYYRDFYANL</sequence>
<dbReference type="AlphaFoldDB" id="A0A6P7FWD8"/>
<dbReference type="PANTHER" id="PTHR10773">
    <property type="entry name" value="DNA-DIRECTED RNA POLYMERASES I, II, AND III SUBUNIT RPABC2"/>
    <property type="match status" value="1"/>
</dbReference>